<keyword evidence="3" id="KW-0238">DNA-binding</keyword>
<evidence type="ECO:0000256" key="2">
    <source>
        <dbReference type="ARBA" id="ARBA00022840"/>
    </source>
</evidence>
<dbReference type="Proteomes" id="UP000035860">
    <property type="component" value="Unassembled WGS sequence"/>
</dbReference>
<keyword evidence="3" id="KW-0378">Hydrolase</keyword>
<comment type="similarity">
    <text evidence="3">Belongs to the RecD family.</text>
</comment>
<dbReference type="RefSeq" id="WP_036362156.1">
    <property type="nucleotide sequence ID" value="NZ_AOMT01000005.1"/>
</dbReference>
<evidence type="ECO:0000256" key="3">
    <source>
        <dbReference type="HAMAP-Rule" id="MF_01487"/>
    </source>
</evidence>
<dbReference type="InterPro" id="IPR050534">
    <property type="entry name" value="Coronavir_polyprotein_1ab"/>
</dbReference>
<dbReference type="CDD" id="cd18809">
    <property type="entry name" value="SF1_C_RecD"/>
    <property type="match status" value="1"/>
</dbReference>
<dbReference type="PANTHER" id="PTHR43788">
    <property type="entry name" value="DNA2/NAM7 HELICASE FAMILY MEMBER"/>
    <property type="match status" value="1"/>
</dbReference>
<dbReference type="InterPro" id="IPR027785">
    <property type="entry name" value="UvrD-like_helicase_C"/>
</dbReference>
<keyword evidence="2 3" id="KW-0067">ATP-binding</keyword>
<proteinExistence type="inferred from homology"/>
<comment type="catalytic activity">
    <reaction evidence="3">
        <text>ATP + H2O = ADP + phosphate + H(+)</text>
        <dbReference type="Rhea" id="RHEA:13065"/>
        <dbReference type="ChEBI" id="CHEBI:15377"/>
        <dbReference type="ChEBI" id="CHEBI:15378"/>
        <dbReference type="ChEBI" id="CHEBI:30616"/>
        <dbReference type="ChEBI" id="CHEBI:43474"/>
        <dbReference type="ChEBI" id="CHEBI:456216"/>
        <dbReference type="EC" id="5.6.2.3"/>
    </reaction>
</comment>
<comment type="miscellaneous">
    <text evidence="3">In the RecBCD complex, RecB has a slow 3'-5' helicase, an exonuclease activity and loads RecA onto ssDNA, RecD has a fast 5'-3' helicase activity, while RecC stimulates the ATPase and processivity of the RecB helicase and contributes to recognition of the Chi site.</text>
</comment>
<keyword evidence="3" id="KW-0347">Helicase</keyword>
<evidence type="ECO:0000256" key="1">
    <source>
        <dbReference type="ARBA" id="ARBA00022741"/>
    </source>
</evidence>
<keyword evidence="3" id="KW-0234">DNA repair</keyword>
<dbReference type="Gene3D" id="3.40.50.300">
    <property type="entry name" value="P-loop containing nucleotide triphosphate hydrolases"/>
    <property type="match status" value="2"/>
</dbReference>
<dbReference type="Pfam" id="PF13538">
    <property type="entry name" value="UvrD_C_2"/>
    <property type="match status" value="1"/>
</dbReference>
<dbReference type="GO" id="GO:0016887">
    <property type="term" value="F:ATP hydrolysis activity"/>
    <property type="evidence" value="ECO:0007669"/>
    <property type="project" value="RHEA"/>
</dbReference>
<organism evidence="5 6">
    <name type="scientific">Moraxella bovoculi 237</name>
    <dbReference type="NCBI Taxonomy" id="743974"/>
    <lineage>
        <taxon>Bacteria</taxon>
        <taxon>Pseudomonadati</taxon>
        <taxon>Pseudomonadota</taxon>
        <taxon>Gammaproteobacteria</taxon>
        <taxon>Moraxellales</taxon>
        <taxon>Moraxellaceae</taxon>
        <taxon>Moraxella</taxon>
    </lineage>
</organism>
<dbReference type="GO" id="GO:0009338">
    <property type="term" value="C:exodeoxyribonuclease V complex"/>
    <property type="evidence" value="ECO:0007669"/>
    <property type="project" value="InterPro"/>
</dbReference>
<evidence type="ECO:0000259" key="4">
    <source>
        <dbReference type="Pfam" id="PF13538"/>
    </source>
</evidence>
<feature type="domain" description="UvrD-like helicase C-terminal" evidence="4">
    <location>
        <begin position="599"/>
        <end position="643"/>
    </location>
</feature>
<accession>A0A066UNM9</accession>
<dbReference type="GO" id="GO:0008854">
    <property type="term" value="F:exodeoxyribonuclease V activity"/>
    <property type="evidence" value="ECO:0007669"/>
    <property type="project" value="InterPro"/>
</dbReference>
<keyword evidence="3" id="KW-0269">Exonuclease</keyword>
<dbReference type="GO" id="GO:0000724">
    <property type="term" value="P:double-strand break repair via homologous recombination"/>
    <property type="evidence" value="ECO:0007669"/>
    <property type="project" value="UniProtKB-UniRule"/>
</dbReference>
<dbReference type="InterPro" id="IPR027417">
    <property type="entry name" value="P-loop_NTPase"/>
</dbReference>
<evidence type="ECO:0000313" key="6">
    <source>
        <dbReference type="Proteomes" id="UP000035860"/>
    </source>
</evidence>
<evidence type="ECO:0000313" key="5">
    <source>
        <dbReference type="EMBL" id="KDN25739.1"/>
    </source>
</evidence>
<name>A0A066UNM9_9GAMM</name>
<gene>
    <name evidence="3" type="primary">recD</name>
    <name evidence="5" type="ORF">MBO_01045</name>
</gene>
<dbReference type="AlphaFoldDB" id="A0A066UNM9"/>
<dbReference type="NCBIfam" id="TIGR01447">
    <property type="entry name" value="recD"/>
    <property type="match status" value="1"/>
</dbReference>
<dbReference type="SUPFAM" id="SSF52540">
    <property type="entry name" value="P-loop containing nucleoside triphosphate hydrolases"/>
    <property type="match status" value="1"/>
</dbReference>
<feature type="binding site" evidence="3">
    <location>
        <begin position="263"/>
        <end position="270"/>
    </location>
    <ligand>
        <name>ATP</name>
        <dbReference type="ChEBI" id="CHEBI:30616"/>
    </ligand>
</feature>
<dbReference type="EC" id="5.6.2.3" evidence="3"/>
<dbReference type="Pfam" id="PF13245">
    <property type="entry name" value="AAA_19"/>
    <property type="match status" value="1"/>
</dbReference>
<dbReference type="GO" id="GO:0043139">
    <property type="term" value="F:5'-3' DNA helicase activity"/>
    <property type="evidence" value="ECO:0007669"/>
    <property type="project" value="UniProtKB-UniRule"/>
</dbReference>
<comment type="function">
    <text evidence="3">A helicase/nuclease that prepares dsDNA breaks (DSB) for recombinational DNA repair. Binds to DSBs and unwinds DNA via a highly rapid and processive ATP-dependent bidirectional helicase activity. Unwinds dsDNA until it encounters a Chi (crossover hotspot instigator) sequence from the 3' direction. Cuts ssDNA a few nucleotides 3' to the Chi site. The properties and activities of the enzyme are changed at Chi. The Chi-altered holoenzyme produces a long 3'-ssDNA overhang and facilitates RecA-binding to the ssDNA for homologous DNA recombination and repair. Holoenzyme degrades any linearized DNA that is unable to undergo homologous recombination. In the holoenzyme this subunit has ssDNA-dependent ATPase and 5'-3' helicase activity. When added to pre-assembled RecBC greatly stimulates nuclease activity and augments holoenzyme processivity. Negatively regulates the RecA-loading ability of RecBCD.</text>
</comment>
<protein>
    <recommendedName>
        <fullName evidence="3">RecBCD enzyme subunit RecD</fullName>
        <ecNumber evidence="3">5.6.2.3</ecNumber>
    </recommendedName>
    <alternativeName>
        <fullName evidence="3">DNA 5'-3' helicase subunit RecD</fullName>
    </alternativeName>
    <alternativeName>
        <fullName evidence="3">Exonuclease V subunit RecD</fullName>
        <shortName evidence="3">ExoV subunit RecD</shortName>
    </alternativeName>
    <alternativeName>
        <fullName evidence="3">Helicase/nuclease RecBCD subunit RecD</fullName>
    </alternativeName>
</protein>
<keyword evidence="1 3" id="KW-0547">Nucleotide-binding</keyword>
<dbReference type="PANTHER" id="PTHR43788:SF6">
    <property type="entry name" value="DNA HELICASE B"/>
    <property type="match status" value="1"/>
</dbReference>
<keyword evidence="6" id="KW-1185">Reference proteome</keyword>
<comment type="subunit">
    <text evidence="3">Heterotrimer of RecB, RecC and RecD. All subunits contribute to DNA-binding.</text>
</comment>
<dbReference type="eggNOG" id="COG0507">
    <property type="taxonomic scope" value="Bacteria"/>
</dbReference>
<dbReference type="InterPro" id="IPR006344">
    <property type="entry name" value="RecD"/>
</dbReference>
<keyword evidence="3" id="KW-0227">DNA damage</keyword>
<dbReference type="CDD" id="cd17933">
    <property type="entry name" value="DEXSc_RecD-like"/>
    <property type="match status" value="1"/>
</dbReference>
<dbReference type="Gene3D" id="2.30.30.940">
    <property type="match status" value="1"/>
</dbReference>
<sequence length="672" mass="74750">MNDTAISHYITSRIRANADWYEGKGMVLPYQYDSLASDVFLVLNFNSMLALDEGHTVMMVANNGTLSDIKGLSHWQATLLSPAMMSLAGQFKDGQSPLEFERYFDEMGELRRQSPHELPNYLNRQHHEFKQALLKSPRLSASPAELSLLFMAVLRVFDGVSHELNDDFERFVTLLADSIYFADFEHKPTIGTPLMIKRGDSGELYIWSNRAWRAERMTMHHIERILGAKVEPFDVSDLPKGMKAAQEQAVNLVSCSPFAIITGGPGTGKTYTVAQIVLALLRQNPQINLALAAPTGKAAQRMGESLQKSLDGAQIDLPEPKTIHRLLGIGRHGSPRYHEYNPLSQDIIIIDEASMLGAELSCSLLAAVKTGARLILLGDAHQLSAVEAGAVLADLCRVDKLQQSRVHLSESTRFTSTSSVGKLATFINDYNAKGSALPQIEALIDSEANLSWVNLQHNKDFLERLIEPYSTYFEQSKNLLRQINRYSDDQKNNQIKVLIDELNRYRILTASHVGVAGDVMINEYIAKKHRDELRASTWTLPWYHGRVVMVQTNRYDLGLFNGDIGVCIQENGELFIYFDGAILKKVSVSVLGGETVTTAYAMTVHKSQGSEFNTVAVAFDDSNSRLLSKELIYTAVTRAKDSVQIYATPTALDIAIKTPTIRTTGLGLLHEL</sequence>
<reference evidence="5 6" key="1">
    <citation type="journal article" date="2014" name="Genome Announc.">
        <title>Draft Genome Sequence of Moraxella bovoculi Strain 237T (ATCC BAA-1259T) Isolated from a Calf with Infectious Bovine Keratoconjunctivitis.</title>
        <authorList>
            <person name="Calcutt M.J."/>
            <person name="Foecking M.F."/>
            <person name="Martin N.T."/>
            <person name="Mhlanga-Mutangadura T."/>
            <person name="Reilly T.J."/>
        </authorList>
    </citation>
    <scope>NUCLEOTIDE SEQUENCE [LARGE SCALE GENOMIC DNA]</scope>
    <source>
        <strain evidence="5 6">237</strain>
    </source>
</reference>
<keyword evidence="3" id="KW-0413">Isomerase</keyword>
<keyword evidence="3" id="KW-0540">Nuclease</keyword>
<comment type="caution">
    <text evidence="5">The sequence shown here is derived from an EMBL/GenBank/DDBJ whole genome shotgun (WGS) entry which is preliminary data.</text>
</comment>
<dbReference type="HAMAP" id="MF_01487">
    <property type="entry name" value="RecD"/>
    <property type="match status" value="1"/>
</dbReference>
<dbReference type="GO" id="GO:0003677">
    <property type="term" value="F:DNA binding"/>
    <property type="evidence" value="ECO:0007669"/>
    <property type="project" value="UniProtKB-UniRule"/>
</dbReference>
<dbReference type="GO" id="GO:0005524">
    <property type="term" value="F:ATP binding"/>
    <property type="evidence" value="ECO:0007669"/>
    <property type="project" value="UniProtKB-UniRule"/>
</dbReference>
<dbReference type="EMBL" id="AOMT01000005">
    <property type="protein sequence ID" value="KDN25739.1"/>
    <property type="molecule type" value="Genomic_DNA"/>
</dbReference>
<dbReference type="OrthoDB" id="9803432at2"/>